<feature type="chain" id="PRO_5041212271" evidence="6">
    <location>
        <begin position="30"/>
        <end position="233"/>
    </location>
</feature>
<dbReference type="Proteomes" id="UP000824469">
    <property type="component" value="Unassembled WGS sequence"/>
</dbReference>
<keyword evidence="4" id="KW-0568">Pathogenesis-related protein</keyword>
<evidence type="ECO:0000256" key="3">
    <source>
        <dbReference type="ARBA" id="ARBA00023157"/>
    </source>
</evidence>
<evidence type="ECO:0000256" key="4">
    <source>
        <dbReference type="ARBA" id="ARBA00023265"/>
    </source>
</evidence>
<dbReference type="SMART" id="SM00205">
    <property type="entry name" value="THN"/>
    <property type="match status" value="1"/>
</dbReference>
<feature type="disulfide bond" evidence="5">
    <location>
        <begin position="145"/>
        <end position="220"/>
    </location>
</feature>
<feature type="disulfide bond" evidence="5">
    <location>
        <begin position="158"/>
        <end position="168"/>
    </location>
</feature>
<keyword evidence="8" id="KW-1185">Reference proteome</keyword>
<gene>
    <name evidence="7" type="ORF">KI387_043902</name>
</gene>
<dbReference type="PROSITE" id="PS00316">
    <property type="entry name" value="THAUMATIN_1"/>
    <property type="match status" value="1"/>
</dbReference>
<dbReference type="FunFam" id="2.60.110.10:FF:000003">
    <property type="entry name" value="Thaumatin I"/>
    <property type="match status" value="1"/>
</dbReference>
<feature type="disulfide bond" evidence="5">
    <location>
        <begin position="94"/>
        <end position="100"/>
    </location>
</feature>
<reference evidence="7 8" key="1">
    <citation type="journal article" date="2021" name="Nat. Plants">
        <title>The Taxus genome provides insights into paclitaxel biosynthesis.</title>
        <authorList>
            <person name="Xiong X."/>
            <person name="Gou J."/>
            <person name="Liao Q."/>
            <person name="Li Y."/>
            <person name="Zhou Q."/>
            <person name="Bi G."/>
            <person name="Li C."/>
            <person name="Du R."/>
            <person name="Wang X."/>
            <person name="Sun T."/>
            <person name="Guo L."/>
            <person name="Liang H."/>
            <person name="Lu P."/>
            <person name="Wu Y."/>
            <person name="Zhang Z."/>
            <person name="Ro D.K."/>
            <person name="Shang Y."/>
            <person name="Huang S."/>
            <person name="Yan J."/>
        </authorList>
    </citation>
    <scope>NUCLEOTIDE SEQUENCE [LARGE SCALE GENOMIC DNA]</scope>
    <source>
        <strain evidence="7">Ta-2019</strain>
    </source>
</reference>
<feature type="disulfide bond" evidence="5">
    <location>
        <begin position="172"/>
        <end position="181"/>
    </location>
</feature>
<dbReference type="OMA" id="VRQCPKE"/>
<dbReference type="PRINTS" id="PR00347">
    <property type="entry name" value="THAUMATIN"/>
</dbReference>
<dbReference type="SUPFAM" id="SSF49870">
    <property type="entry name" value="Osmotin, thaumatin-like protein"/>
    <property type="match status" value="1"/>
</dbReference>
<dbReference type="GO" id="GO:0006952">
    <property type="term" value="P:defense response"/>
    <property type="evidence" value="ECO:0007669"/>
    <property type="project" value="UniProtKB-KW"/>
</dbReference>
<protein>
    <submittedName>
        <fullName evidence="7">Uncharacterized protein</fullName>
    </submittedName>
</protein>
<evidence type="ECO:0000256" key="1">
    <source>
        <dbReference type="ARBA" id="ARBA00010607"/>
    </source>
</evidence>
<dbReference type="CDD" id="cd09218">
    <property type="entry name" value="TLP-PA"/>
    <property type="match status" value="1"/>
</dbReference>
<organism evidence="7 8">
    <name type="scientific">Taxus chinensis</name>
    <name type="common">Chinese yew</name>
    <name type="synonym">Taxus wallichiana var. chinensis</name>
    <dbReference type="NCBI Taxonomy" id="29808"/>
    <lineage>
        <taxon>Eukaryota</taxon>
        <taxon>Viridiplantae</taxon>
        <taxon>Streptophyta</taxon>
        <taxon>Embryophyta</taxon>
        <taxon>Tracheophyta</taxon>
        <taxon>Spermatophyta</taxon>
        <taxon>Pinopsida</taxon>
        <taxon>Pinidae</taxon>
        <taxon>Conifers II</taxon>
        <taxon>Cupressales</taxon>
        <taxon>Taxaceae</taxon>
        <taxon>Taxus</taxon>
    </lineage>
</organism>
<feature type="disulfide bond" evidence="5">
    <location>
        <begin position="150"/>
        <end position="203"/>
    </location>
</feature>
<dbReference type="PROSITE" id="PS51367">
    <property type="entry name" value="THAUMATIN_2"/>
    <property type="match status" value="1"/>
</dbReference>
<evidence type="ECO:0000256" key="2">
    <source>
        <dbReference type="ARBA" id="ARBA00022821"/>
    </source>
</evidence>
<comment type="caution">
    <text evidence="7">The sequence shown here is derived from an EMBL/GenBank/DDBJ whole genome shotgun (WGS) entry which is preliminary data.</text>
</comment>
<feature type="disulfide bond" evidence="5">
    <location>
        <begin position="79"/>
        <end position="89"/>
    </location>
</feature>
<dbReference type="InterPro" id="IPR001938">
    <property type="entry name" value="Thaumatin"/>
</dbReference>
<evidence type="ECO:0000313" key="7">
    <source>
        <dbReference type="EMBL" id="KAH9323961.1"/>
    </source>
</evidence>
<evidence type="ECO:0000256" key="5">
    <source>
        <dbReference type="PIRSR" id="PIRSR002703-1"/>
    </source>
</evidence>
<dbReference type="PIRSF" id="PIRSF002703">
    <property type="entry name" value="Thaumatin"/>
    <property type="match status" value="1"/>
</dbReference>
<dbReference type="EMBL" id="JAHRHJ020000003">
    <property type="protein sequence ID" value="KAH9323961.1"/>
    <property type="molecule type" value="Genomic_DNA"/>
</dbReference>
<name>A0AA38LHM9_TAXCH</name>
<proteinExistence type="inferred from homology"/>
<keyword evidence="6" id="KW-0732">Signal</keyword>
<keyword evidence="2" id="KW-0611">Plant defense</keyword>
<dbReference type="InterPro" id="IPR037176">
    <property type="entry name" value="Osmotin/thaumatin-like_sf"/>
</dbReference>
<dbReference type="PANTHER" id="PTHR31048">
    <property type="entry name" value="OS03G0233200 PROTEIN"/>
    <property type="match status" value="1"/>
</dbReference>
<dbReference type="AlphaFoldDB" id="A0AA38LHM9"/>
<feature type="signal peptide" evidence="6">
    <location>
        <begin position="1"/>
        <end position="29"/>
    </location>
</feature>
<dbReference type="Pfam" id="PF00314">
    <property type="entry name" value="Thaumatin"/>
    <property type="match status" value="1"/>
</dbReference>
<feature type="disulfide bond" evidence="5">
    <location>
        <begin position="182"/>
        <end position="190"/>
    </location>
</feature>
<keyword evidence="3 5" id="KW-1015">Disulfide bond</keyword>
<sequence length="233" mass="24132">MATISVSGLGHLVLLLGIAVSVYVQEAGAAKFEITNQCSYTVWAAGTPGGGQQLQTGETWSVDVAAGTAAGRFWGRTGCSFDGNGRGSCQTGDCGGLLSCQASGAVPASLAEYSLNQDQNKDFYDISLVDGFNVPISLAPTNGQCTTTSCKSDINAVCPAELKVSGGCNSACAAFHTDQYCCTGANTDNCAPTNYSMFFKNQCPQAYSYAKDDASSTFTCSSGTTDYKIVFCP</sequence>
<comment type="similarity">
    <text evidence="1">Belongs to the thaumatin family.</text>
</comment>
<dbReference type="InterPro" id="IPR017949">
    <property type="entry name" value="Thaumatin_CS"/>
</dbReference>
<dbReference type="SMR" id="A0AA38LHM9"/>
<dbReference type="Gene3D" id="2.60.110.10">
    <property type="entry name" value="Thaumatin"/>
    <property type="match status" value="1"/>
</dbReference>
<evidence type="ECO:0000313" key="8">
    <source>
        <dbReference type="Proteomes" id="UP000824469"/>
    </source>
</evidence>
<evidence type="ECO:0000256" key="6">
    <source>
        <dbReference type="SAM" id="SignalP"/>
    </source>
</evidence>
<feature type="disulfide bond" evidence="5">
    <location>
        <begin position="38"/>
        <end position="232"/>
    </location>
</feature>
<accession>A0AA38LHM9</accession>